<reference evidence="2 3" key="1">
    <citation type="journal article" date="2013" name="Genome Announc.">
        <title>Draft Genome Sequence of 'Candidatus Halobonum tyrrellensis' Strain G22, Isolated from the Hypersaline Waters of Lake Tyrrell, Australia.</title>
        <authorList>
            <person name="Ugalde J.A."/>
            <person name="Narasingarao P."/>
            <person name="Kuo S."/>
            <person name="Podell S."/>
            <person name="Allen E.E."/>
        </authorList>
    </citation>
    <scope>NUCLEOTIDE SEQUENCE [LARGE SCALE GENOMIC DNA]</scope>
    <source>
        <strain evidence="2 3">G22</strain>
    </source>
</reference>
<evidence type="ECO:0000313" key="3">
    <source>
        <dbReference type="Proteomes" id="UP000017840"/>
    </source>
</evidence>
<dbReference type="Proteomes" id="UP000017840">
    <property type="component" value="Unassembled WGS sequence"/>
</dbReference>
<name>V4J2B3_9EURY</name>
<dbReference type="STRING" id="1324957.K933_03310"/>
<evidence type="ECO:0000256" key="1">
    <source>
        <dbReference type="SAM" id="MobiDB-lite"/>
    </source>
</evidence>
<dbReference type="PATRIC" id="fig|1324957.4.peg.672"/>
<proteinExistence type="predicted"/>
<feature type="compositionally biased region" description="Basic and acidic residues" evidence="1">
    <location>
        <begin position="108"/>
        <end position="118"/>
    </location>
</feature>
<dbReference type="RefSeq" id="WP_023393253.1">
    <property type="nucleotide sequence ID" value="NZ_ASGZ01000008.1"/>
</dbReference>
<feature type="compositionally biased region" description="Acidic residues" evidence="1">
    <location>
        <begin position="151"/>
        <end position="161"/>
    </location>
</feature>
<dbReference type="AlphaFoldDB" id="V4J2B3"/>
<feature type="region of interest" description="Disordered" evidence="1">
    <location>
        <begin position="69"/>
        <end position="190"/>
    </location>
</feature>
<dbReference type="EMBL" id="ASGZ01000008">
    <property type="protein sequence ID" value="ESP89552.1"/>
    <property type="molecule type" value="Genomic_DNA"/>
</dbReference>
<keyword evidence="3" id="KW-1185">Reference proteome</keyword>
<comment type="caution">
    <text evidence="2">The sequence shown here is derived from an EMBL/GenBank/DDBJ whole genome shotgun (WGS) entry which is preliminary data.</text>
</comment>
<dbReference type="OrthoDB" id="204261at2157"/>
<protein>
    <submittedName>
        <fullName evidence="2">Uncharacterized protein</fullName>
    </submittedName>
</protein>
<dbReference type="eggNOG" id="arCOG07780">
    <property type="taxonomic scope" value="Archaea"/>
</dbReference>
<evidence type="ECO:0000313" key="2">
    <source>
        <dbReference type="EMBL" id="ESP89552.1"/>
    </source>
</evidence>
<organism evidence="2 3">
    <name type="scientific">Candidatus Halobonum tyrrellensis G22</name>
    <dbReference type="NCBI Taxonomy" id="1324957"/>
    <lineage>
        <taxon>Archaea</taxon>
        <taxon>Methanobacteriati</taxon>
        <taxon>Methanobacteriota</taxon>
        <taxon>Stenosarchaea group</taxon>
        <taxon>Halobacteria</taxon>
        <taxon>Halobacteriales</taxon>
        <taxon>Haloferacaceae</taxon>
        <taxon>Candidatus Halobonum</taxon>
    </lineage>
</organism>
<feature type="compositionally biased region" description="Low complexity" evidence="1">
    <location>
        <begin position="74"/>
        <end position="93"/>
    </location>
</feature>
<sequence>MSRAADGAGVRELDCDFCGATAAGAYEVLPASLDPAPDEQVRVVLCGDCRETLDGVVAPLLARLGGTGDGAADGGSVAAGPPAGASASSASGPSGSGGGSAPASARESGSESDARADTDYDAQADARSGGPDSPSDDAVIIDASKRGPDAEAADESDDADAGDGSTGADAKGEDGSPTDANTDPSEEPEGFRQVMRLLGNREFPVDRAEVVDLAGSAYDLDRSESDRVIDYAVDNDVLEEDDGELRKT</sequence>
<gene>
    <name evidence="2" type="ORF">K933_03310</name>
</gene>
<accession>V4J2B3</accession>